<dbReference type="InterPro" id="IPR052509">
    <property type="entry name" value="Metal_resp_DNA-bind_regulator"/>
</dbReference>
<organism evidence="2 3">
    <name type="scientific">Streptomyces reniochalinae</name>
    <dbReference type="NCBI Taxonomy" id="2250578"/>
    <lineage>
        <taxon>Bacteria</taxon>
        <taxon>Bacillati</taxon>
        <taxon>Actinomycetota</taxon>
        <taxon>Actinomycetes</taxon>
        <taxon>Kitasatosporales</taxon>
        <taxon>Streptomycetaceae</taxon>
        <taxon>Streptomyces</taxon>
    </lineage>
</organism>
<dbReference type="PANTHER" id="PTHR33169">
    <property type="entry name" value="PADR-FAMILY TRANSCRIPTIONAL REGULATOR"/>
    <property type="match status" value="1"/>
</dbReference>
<dbReference type="InterPro" id="IPR036390">
    <property type="entry name" value="WH_DNA-bd_sf"/>
</dbReference>
<evidence type="ECO:0000313" key="3">
    <source>
        <dbReference type="Proteomes" id="UP000253507"/>
    </source>
</evidence>
<proteinExistence type="predicted"/>
<gene>
    <name evidence="2" type="ORF">DQ392_08710</name>
</gene>
<keyword evidence="3" id="KW-1185">Reference proteome</keyword>
<reference evidence="2 3" key="1">
    <citation type="submission" date="2018-06" db="EMBL/GenBank/DDBJ databases">
        <title>Streptomyces reniochalinae sp. nov. and Streptomyces diacarnus sp. nov. from marine sponges.</title>
        <authorList>
            <person name="Li L."/>
        </authorList>
    </citation>
    <scope>NUCLEOTIDE SEQUENCE [LARGE SCALE GENOMIC DNA]</scope>
    <source>
        <strain evidence="2 3">LHW50302</strain>
    </source>
</reference>
<dbReference type="AlphaFoldDB" id="A0A367EVR8"/>
<dbReference type="Gene3D" id="1.10.10.10">
    <property type="entry name" value="Winged helix-like DNA-binding domain superfamily/Winged helix DNA-binding domain"/>
    <property type="match status" value="1"/>
</dbReference>
<protein>
    <submittedName>
        <fullName evidence="2">PadR family transcriptional regulator</fullName>
    </submittedName>
</protein>
<dbReference type="InterPro" id="IPR036388">
    <property type="entry name" value="WH-like_DNA-bd_sf"/>
</dbReference>
<feature type="domain" description="Transcription regulator PadR N-terminal" evidence="1">
    <location>
        <begin position="35"/>
        <end position="82"/>
    </location>
</feature>
<dbReference type="Pfam" id="PF03551">
    <property type="entry name" value="PadR"/>
    <property type="match status" value="1"/>
</dbReference>
<evidence type="ECO:0000313" key="2">
    <source>
        <dbReference type="EMBL" id="RCG21779.1"/>
    </source>
</evidence>
<dbReference type="Proteomes" id="UP000253507">
    <property type="component" value="Unassembled WGS sequence"/>
</dbReference>
<dbReference type="PANTHER" id="PTHR33169:SF14">
    <property type="entry name" value="TRANSCRIPTIONAL REGULATOR RV3488"/>
    <property type="match status" value="1"/>
</dbReference>
<sequence length="105" mass="11505">MASIRLTRPTLEVLKVLLAATDDDPAWGLKICEEADLGSGTVYPVLERLTEHGWVEARKEVAPHPGRPARRYYELTGAGWASAHQAVQDRKARRARRFGLAGGAA</sequence>
<accession>A0A367EVR8</accession>
<comment type="caution">
    <text evidence="2">The sequence shown here is derived from an EMBL/GenBank/DDBJ whole genome shotgun (WGS) entry which is preliminary data.</text>
</comment>
<evidence type="ECO:0000259" key="1">
    <source>
        <dbReference type="Pfam" id="PF03551"/>
    </source>
</evidence>
<name>A0A367EVR8_9ACTN</name>
<dbReference type="EMBL" id="QOIM01000026">
    <property type="protein sequence ID" value="RCG21779.1"/>
    <property type="molecule type" value="Genomic_DNA"/>
</dbReference>
<dbReference type="InterPro" id="IPR005149">
    <property type="entry name" value="Tscrpt_reg_PadR_N"/>
</dbReference>
<dbReference type="OrthoDB" id="122286at2"/>
<dbReference type="RefSeq" id="WP_114014948.1">
    <property type="nucleotide sequence ID" value="NZ_QOIM01000026.1"/>
</dbReference>
<dbReference type="SUPFAM" id="SSF46785">
    <property type="entry name" value="Winged helix' DNA-binding domain"/>
    <property type="match status" value="1"/>
</dbReference>